<evidence type="ECO:0000313" key="1">
    <source>
        <dbReference type="EMBL" id="KKK57624.1"/>
    </source>
</evidence>
<comment type="caution">
    <text evidence="1">The sequence shown here is derived from an EMBL/GenBank/DDBJ whole genome shotgun (WGS) entry which is preliminary data.</text>
</comment>
<dbReference type="EMBL" id="LAZR01064388">
    <property type="protein sequence ID" value="KKK57624.1"/>
    <property type="molecule type" value="Genomic_DNA"/>
</dbReference>
<gene>
    <name evidence="1" type="ORF">LCGC14_3052590</name>
</gene>
<proteinExistence type="predicted"/>
<name>A0A0F8YU48_9ZZZZ</name>
<sequence>MGTQKTFEKKLNFMKVLLKRKDLGSKAEILKEFCLTQVCTMASAREIYNIVK</sequence>
<accession>A0A0F8YU48</accession>
<dbReference type="AlphaFoldDB" id="A0A0F8YU48"/>
<protein>
    <submittedName>
        <fullName evidence="1">Uncharacterized protein</fullName>
    </submittedName>
</protein>
<organism evidence="1">
    <name type="scientific">marine sediment metagenome</name>
    <dbReference type="NCBI Taxonomy" id="412755"/>
    <lineage>
        <taxon>unclassified sequences</taxon>
        <taxon>metagenomes</taxon>
        <taxon>ecological metagenomes</taxon>
    </lineage>
</organism>
<reference evidence="1" key="1">
    <citation type="journal article" date="2015" name="Nature">
        <title>Complex archaea that bridge the gap between prokaryotes and eukaryotes.</title>
        <authorList>
            <person name="Spang A."/>
            <person name="Saw J.H."/>
            <person name="Jorgensen S.L."/>
            <person name="Zaremba-Niedzwiedzka K."/>
            <person name="Martijn J."/>
            <person name="Lind A.E."/>
            <person name="van Eijk R."/>
            <person name="Schleper C."/>
            <person name="Guy L."/>
            <person name="Ettema T.J."/>
        </authorList>
    </citation>
    <scope>NUCLEOTIDE SEQUENCE</scope>
</reference>